<reference evidence="2 3" key="1">
    <citation type="submission" date="2016-07" db="EMBL/GenBank/DDBJ databases">
        <authorList>
            <person name="Yuval B."/>
        </authorList>
    </citation>
    <scope>NUCLEOTIDE SEQUENCE [LARGE SCALE GENOMIC DNA]</scope>
    <source>
        <strain evidence="2 3">IL</strain>
    </source>
</reference>
<dbReference type="Proteomes" id="UP000243534">
    <property type="component" value="Unassembled WGS sequence"/>
</dbReference>
<feature type="coiled-coil region" evidence="1">
    <location>
        <begin position="115"/>
        <end position="146"/>
    </location>
</feature>
<evidence type="ECO:0000313" key="2">
    <source>
        <dbReference type="EMBL" id="OFC61563.1"/>
    </source>
</evidence>
<accession>A0A1E7YYH9</accession>
<evidence type="ECO:0000313" key="3">
    <source>
        <dbReference type="Proteomes" id="UP000243534"/>
    </source>
</evidence>
<dbReference type="RefSeq" id="WP_070135336.1">
    <property type="nucleotide sequence ID" value="NZ_MAYS01000376.1"/>
</dbReference>
<sequence>MTFKMSNKAQTIKIFNLRADTSEFIGAGDAYIAPHTGLPANCTEIAPPAIPFDHVAIFDEAKQAWSLIEDHRGVTVYDTTSGASTVIEELGPLPENVVTTAPSGKYEKWDGKAWVKDEDAEKNALLAEATNKQNQLITEARQVIAEWQTALMLGSLSDDNKVKLQAWLDYIEALKKVDLSKPEWPEKPAQ</sequence>
<gene>
    <name evidence="2" type="ORF">BBW68_12365</name>
</gene>
<dbReference type="InterPro" id="IPR051220">
    <property type="entry name" value="TFA_Chaperone"/>
</dbReference>
<dbReference type="OrthoDB" id="8596093at2"/>
<proteinExistence type="predicted"/>
<evidence type="ECO:0000256" key="1">
    <source>
        <dbReference type="SAM" id="Coils"/>
    </source>
</evidence>
<dbReference type="Pfam" id="PF02413">
    <property type="entry name" value="Caudo_TAP"/>
    <property type="match status" value="1"/>
</dbReference>
<keyword evidence="1" id="KW-0175">Coiled coil</keyword>
<organism evidence="2 3">
    <name type="scientific">Candidatus Erwinia dacicola</name>
    <dbReference type="NCBI Taxonomy" id="252393"/>
    <lineage>
        <taxon>Bacteria</taxon>
        <taxon>Pseudomonadati</taxon>
        <taxon>Pseudomonadota</taxon>
        <taxon>Gammaproteobacteria</taxon>
        <taxon>Enterobacterales</taxon>
        <taxon>Erwiniaceae</taxon>
        <taxon>Erwinia</taxon>
    </lineage>
</organism>
<dbReference type="PANTHER" id="PTHR34413:SF2">
    <property type="entry name" value="PROPHAGE TAIL FIBER ASSEMBLY PROTEIN HOMOLOG TFAE-RELATED"/>
    <property type="match status" value="1"/>
</dbReference>
<dbReference type="AlphaFoldDB" id="A0A1E7YYH9"/>
<dbReference type="EMBL" id="MAYS01000376">
    <property type="protein sequence ID" value="OFC61563.1"/>
    <property type="molecule type" value="Genomic_DNA"/>
</dbReference>
<comment type="caution">
    <text evidence="2">The sequence shown here is derived from an EMBL/GenBank/DDBJ whole genome shotgun (WGS) entry which is preliminary data.</text>
</comment>
<dbReference type="PANTHER" id="PTHR34413">
    <property type="entry name" value="PROPHAGE TAIL FIBER ASSEMBLY PROTEIN HOMOLOG TFAE-RELATED-RELATED"/>
    <property type="match status" value="1"/>
</dbReference>
<name>A0A1E7YYH9_9GAMM</name>
<protein>
    <submittedName>
        <fullName evidence="2">Phage tail protein</fullName>
    </submittedName>
</protein>
<dbReference type="InterPro" id="IPR003458">
    <property type="entry name" value="Phage_T4_Gp38_tail_assem"/>
</dbReference>